<sequence length="292" mass="30118">AAVAWAAGKPLEIETVEVASPQVGSGAFGADGEVRLKVLYTGVCHTDAYTLSGADPEGVFPSILGHEGGCVVESVGEGVTALPPLDAAEALVVAGKPIYHYMGCSTFSEYTVTLEISIAKINPQADLSKVCLLGCGVTTGYGAALRNVEPGSSVAVFGLGGVGLSVIQVRCAGARALFAFACGRADPNILPASLTLLQGAAAKNAAKIIGVGLCYRGEDINTRKFDIARKLGATECINPKDCDKPIQQVLIDKLDGGLDYTFECVGNPDVMRAALESCHKGWGVSVSEFHGL</sequence>
<dbReference type="AlphaFoldDB" id="A0A8H7ZYA0"/>
<evidence type="ECO:0000313" key="8">
    <source>
        <dbReference type="Proteomes" id="UP000673691"/>
    </source>
</evidence>
<dbReference type="PANTHER" id="PTHR43880">
    <property type="entry name" value="ALCOHOL DEHYDROGENASE"/>
    <property type="match status" value="1"/>
</dbReference>
<name>A0A8H7ZYA0_9FUNG</name>
<dbReference type="InterPro" id="IPR036291">
    <property type="entry name" value="NAD(P)-bd_dom_sf"/>
</dbReference>
<dbReference type="EMBL" id="JAEFCI010003461">
    <property type="protein sequence ID" value="KAG5461562.1"/>
    <property type="molecule type" value="Genomic_DNA"/>
</dbReference>
<dbReference type="GO" id="GO:0046294">
    <property type="term" value="P:formaldehyde catabolic process"/>
    <property type="evidence" value="ECO:0007669"/>
    <property type="project" value="TreeGrafter"/>
</dbReference>
<dbReference type="InterPro" id="IPR011032">
    <property type="entry name" value="GroES-like_sf"/>
</dbReference>
<feature type="domain" description="Alcohol dehydrogenase-like N-terminal" evidence="6">
    <location>
        <begin position="31"/>
        <end position="84"/>
    </location>
</feature>
<dbReference type="PANTHER" id="PTHR43880:SF12">
    <property type="entry name" value="ALCOHOL DEHYDROGENASE CLASS-3"/>
    <property type="match status" value="1"/>
</dbReference>
<feature type="non-terminal residue" evidence="7">
    <location>
        <position position="1"/>
    </location>
</feature>
<reference evidence="7 8" key="1">
    <citation type="journal article" name="Sci. Rep.">
        <title>Genome-scale phylogenetic analyses confirm Olpidium as the closest living zoosporic fungus to the non-flagellated, terrestrial fungi.</title>
        <authorList>
            <person name="Chang Y."/>
            <person name="Rochon D."/>
            <person name="Sekimoto S."/>
            <person name="Wang Y."/>
            <person name="Chovatia M."/>
            <person name="Sandor L."/>
            <person name="Salamov A."/>
            <person name="Grigoriev I.V."/>
            <person name="Stajich J.E."/>
            <person name="Spatafora J.W."/>
        </authorList>
    </citation>
    <scope>NUCLEOTIDE SEQUENCE [LARGE SCALE GENOMIC DNA]</scope>
    <source>
        <strain evidence="7">S191</strain>
    </source>
</reference>
<keyword evidence="2" id="KW-0479">Metal-binding</keyword>
<gene>
    <name evidence="7" type="ORF">BJ554DRAFT_6223</name>
</gene>
<dbReference type="SUPFAM" id="SSF51735">
    <property type="entry name" value="NAD(P)-binding Rossmann-fold domains"/>
    <property type="match status" value="1"/>
</dbReference>
<evidence type="ECO:0000259" key="6">
    <source>
        <dbReference type="Pfam" id="PF08240"/>
    </source>
</evidence>
<dbReference type="GO" id="GO:0051903">
    <property type="term" value="F:S-(hydroxymethyl)glutathione dehydrogenase [NAD(P)+] activity"/>
    <property type="evidence" value="ECO:0007669"/>
    <property type="project" value="TreeGrafter"/>
</dbReference>
<dbReference type="Proteomes" id="UP000673691">
    <property type="component" value="Unassembled WGS sequence"/>
</dbReference>
<comment type="caution">
    <text evidence="7">The sequence shown here is derived from an EMBL/GenBank/DDBJ whole genome shotgun (WGS) entry which is preliminary data.</text>
</comment>
<evidence type="ECO:0000256" key="2">
    <source>
        <dbReference type="ARBA" id="ARBA00022723"/>
    </source>
</evidence>
<protein>
    <submittedName>
        <fullName evidence="7">Alcohol dehydrogenase, class III</fullName>
    </submittedName>
</protein>
<evidence type="ECO:0000313" key="7">
    <source>
        <dbReference type="EMBL" id="KAG5461562.1"/>
    </source>
</evidence>
<dbReference type="GO" id="GO:0005829">
    <property type="term" value="C:cytosol"/>
    <property type="evidence" value="ECO:0007669"/>
    <property type="project" value="TreeGrafter"/>
</dbReference>
<evidence type="ECO:0000256" key="3">
    <source>
        <dbReference type="ARBA" id="ARBA00022833"/>
    </source>
</evidence>
<keyword evidence="3" id="KW-0862">Zinc</keyword>
<feature type="domain" description="Alcohol dehydrogenase-like C-terminal" evidence="5">
    <location>
        <begin position="196"/>
        <end position="284"/>
    </location>
</feature>
<dbReference type="InterPro" id="IPR013154">
    <property type="entry name" value="ADH-like_N"/>
</dbReference>
<dbReference type="GO" id="GO:0008270">
    <property type="term" value="F:zinc ion binding"/>
    <property type="evidence" value="ECO:0007669"/>
    <property type="project" value="TreeGrafter"/>
</dbReference>
<proteinExistence type="predicted"/>
<dbReference type="InterPro" id="IPR013149">
    <property type="entry name" value="ADH-like_C"/>
</dbReference>
<dbReference type="FunFam" id="3.40.50.720:FF:000003">
    <property type="entry name" value="S-(hydroxymethyl)glutathione dehydrogenase"/>
    <property type="match status" value="1"/>
</dbReference>
<organism evidence="7 8">
    <name type="scientific">Olpidium bornovanus</name>
    <dbReference type="NCBI Taxonomy" id="278681"/>
    <lineage>
        <taxon>Eukaryota</taxon>
        <taxon>Fungi</taxon>
        <taxon>Fungi incertae sedis</taxon>
        <taxon>Olpidiomycota</taxon>
        <taxon>Olpidiomycotina</taxon>
        <taxon>Olpidiomycetes</taxon>
        <taxon>Olpidiales</taxon>
        <taxon>Olpidiaceae</taxon>
        <taxon>Olpidium</taxon>
    </lineage>
</organism>
<dbReference type="Pfam" id="PF00107">
    <property type="entry name" value="ADH_zinc_N"/>
    <property type="match status" value="1"/>
</dbReference>
<dbReference type="Gene3D" id="3.90.180.10">
    <property type="entry name" value="Medium-chain alcohol dehydrogenases, catalytic domain"/>
    <property type="match status" value="2"/>
</dbReference>
<dbReference type="SUPFAM" id="SSF50129">
    <property type="entry name" value="GroES-like"/>
    <property type="match status" value="1"/>
</dbReference>
<dbReference type="Pfam" id="PF08240">
    <property type="entry name" value="ADH_N"/>
    <property type="match status" value="1"/>
</dbReference>
<dbReference type="Gene3D" id="3.40.50.720">
    <property type="entry name" value="NAD(P)-binding Rossmann-like Domain"/>
    <property type="match status" value="2"/>
</dbReference>
<evidence type="ECO:0000256" key="4">
    <source>
        <dbReference type="ARBA" id="ARBA00023027"/>
    </source>
</evidence>
<comment type="cofactor">
    <cofactor evidence="1">
        <name>Zn(2+)</name>
        <dbReference type="ChEBI" id="CHEBI:29105"/>
    </cofactor>
</comment>
<keyword evidence="4" id="KW-0520">NAD</keyword>
<dbReference type="OrthoDB" id="417550at2759"/>
<accession>A0A8H7ZYA0</accession>
<evidence type="ECO:0000259" key="5">
    <source>
        <dbReference type="Pfam" id="PF00107"/>
    </source>
</evidence>
<keyword evidence="8" id="KW-1185">Reference proteome</keyword>
<evidence type="ECO:0000256" key="1">
    <source>
        <dbReference type="ARBA" id="ARBA00001947"/>
    </source>
</evidence>